<name>A0A4Y9SXQ5_9BURK</name>
<evidence type="ECO:0000256" key="1">
    <source>
        <dbReference type="SAM" id="SignalP"/>
    </source>
</evidence>
<comment type="caution">
    <text evidence="2">The sequence shown here is derived from an EMBL/GenBank/DDBJ whole genome shotgun (WGS) entry which is preliminary data.</text>
</comment>
<accession>A0A4Y9SXQ5</accession>
<proteinExistence type="predicted"/>
<dbReference type="GO" id="GO:0016788">
    <property type="term" value="F:hydrolase activity, acting on ester bonds"/>
    <property type="evidence" value="ECO:0007669"/>
    <property type="project" value="UniProtKB-ARBA"/>
</dbReference>
<keyword evidence="1" id="KW-0732">Signal</keyword>
<feature type="chain" id="PRO_5021264983" evidence="1">
    <location>
        <begin position="30"/>
        <end position="326"/>
    </location>
</feature>
<dbReference type="NCBIfam" id="TIGR02595">
    <property type="entry name" value="PEP_CTERM"/>
    <property type="match status" value="1"/>
</dbReference>
<dbReference type="Proteomes" id="UP000297729">
    <property type="component" value="Unassembled WGS sequence"/>
</dbReference>
<dbReference type="RefSeq" id="WP_135200059.1">
    <property type="nucleotide sequence ID" value="NZ_SPVG01000027.1"/>
</dbReference>
<keyword evidence="3" id="KW-1185">Reference proteome</keyword>
<dbReference type="OrthoDB" id="110597at2"/>
<sequence length="326" mass="34689">MPLCRVLSRAVFTACASLSLLTVGGNASAAPTTILFVGNSFTYGEPVGASGPTAMSFMPGSVTDLNGTRIGGVPALFKAFTQEAGLDYQVSLETVGGKGLDYHYNEKLQTIDKPFDKVVLQGYSTLDQNKPGNPDLTVKYSGLLAQAFHAQNPNVDIYLDATWSRADLTYKTPSPWYGKPIYQMALDVRAGYDIADQASSLINGVIPVGEAWNRAISGGLADSNPYDGIDAGKFNLWAPDNYHASVRGYYLEALTMFGSVTGLDPRSLGAADFVARDLGISATDATALQGVAFAQLASAVPEPSTAIMYGAAGLLWFVRRRKQTAR</sequence>
<dbReference type="AlphaFoldDB" id="A0A4Y9SXQ5"/>
<evidence type="ECO:0000313" key="2">
    <source>
        <dbReference type="EMBL" id="TFW29994.1"/>
    </source>
</evidence>
<feature type="signal peptide" evidence="1">
    <location>
        <begin position="1"/>
        <end position="29"/>
    </location>
</feature>
<gene>
    <name evidence="2" type="ORF">E4L98_02845</name>
</gene>
<organism evidence="2 3">
    <name type="scientific">Duganella callida</name>
    <dbReference type="NCBI Taxonomy" id="2561932"/>
    <lineage>
        <taxon>Bacteria</taxon>
        <taxon>Pseudomonadati</taxon>
        <taxon>Pseudomonadota</taxon>
        <taxon>Betaproteobacteria</taxon>
        <taxon>Burkholderiales</taxon>
        <taxon>Oxalobacteraceae</taxon>
        <taxon>Telluria group</taxon>
        <taxon>Duganella</taxon>
    </lineage>
</organism>
<dbReference type="Gene3D" id="3.40.50.1110">
    <property type="entry name" value="SGNH hydrolase"/>
    <property type="match status" value="1"/>
</dbReference>
<dbReference type="EMBL" id="SPVG01000027">
    <property type="protein sequence ID" value="TFW29994.1"/>
    <property type="molecule type" value="Genomic_DNA"/>
</dbReference>
<protein>
    <submittedName>
        <fullName evidence="2">PEP-CTERM sorting domain-containing protein</fullName>
    </submittedName>
</protein>
<dbReference type="InterPro" id="IPR013424">
    <property type="entry name" value="Ice-binding_C"/>
</dbReference>
<reference evidence="2 3" key="1">
    <citation type="submission" date="2019-03" db="EMBL/GenBank/DDBJ databases">
        <title>Draft Genome Sequence of Duganella callidus sp. nov., a Novel Duganella Species Isolated from Cultivated Soil.</title>
        <authorList>
            <person name="Raths R."/>
            <person name="Peta V."/>
            <person name="Bucking H."/>
        </authorList>
    </citation>
    <scope>NUCLEOTIDE SEQUENCE [LARGE SCALE GENOMIC DNA]</scope>
    <source>
        <strain evidence="2 3">DN04</strain>
    </source>
</reference>
<dbReference type="InterPro" id="IPR036514">
    <property type="entry name" value="SGNH_hydro_sf"/>
</dbReference>
<evidence type="ECO:0000313" key="3">
    <source>
        <dbReference type="Proteomes" id="UP000297729"/>
    </source>
</evidence>